<dbReference type="Proteomes" id="UP000193484">
    <property type="component" value="Unassembled WGS sequence"/>
</dbReference>
<dbReference type="RefSeq" id="WP_085099437.1">
    <property type="nucleotide sequence ID" value="NZ_AP022603.1"/>
</dbReference>
<sequence>MAEDNLALQSARLGAAATAVRTAAAGIAALARRDGLARAGALPGSATCAVTGPADIARRVAVLAADLANWADGVSGGGQRLTEADDAARRRIAGS</sequence>
<dbReference type="InterPro" id="IPR055586">
    <property type="entry name" value="DUF7162"/>
</dbReference>
<proteinExistence type="predicted"/>
<evidence type="ECO:0000313" key="2">
    <source>
        <dbReference type="Proteomes" id="UP000193484"/>
    </source>
</evidence>
<reference evidence="1 2" key="1">
    <citation type="submission" date="2016-01" db="EMBL/GenBank/DDBJ databases">
        <title>The new phylogeny of the genus Mycobacterium.</title>
        <authorList>
            <person name="Tarcisio F."/>
            <person name="Conor M."/>
            <person name="Antonella G."/>
            <person name="Elisabetta G."/>
            <person name="Giulia F.S."/>
            <person name="Sara T."/>
            <person name="Anna F."/>
            <person name="Clotilde B."/>
            <person name="Roberto B."/>
            <person name="Veronica D.S."/>
            <person name="Fabio R."/>
            <person name="Monica P."/>
            <person name="Olivier J."/>
            <person name="Enrico T."/>
            <person name="Nicola S."/>
        </authorList>
    </citation>
    <scope>NUCLEOTIDE SEQUENCE [LARGE SCALE GENOMIC DNA]</scope>
    <source>
        <strain evidence="1 2">DSM 44179</strain>
    </source>
</reference>
<accession>A0A1X1R4U1</accession>
<gene>
    <name evidence="1" type="ORF">AWC04_17240</name>
</gene>
<organism evidence="1 2">
    <name type="scientific">Mycolicibacterium fallax</name>
    <name type="common">Mycobacterium fallax</name>
    <dbReference type="NCBI Taxonomy" id="1793"/>
    <lineage>
        <taxon>Bacteria</taxon>
        <taxon>Bacillati</taxon>
        <taxon>Actinomycetota</taxon>
        <taxon>Actinomycetes</taxon>
        <taxon>Mycobacteriales</taxon>
        <taxon>Mycobacteriaceae</taxon>
        <taxon>Mycolicibacterium</taxon>
    </lineage>
</organism>
<dbReference type="Pfam" id="PF23721">
    <property type="entry name" value="DUF7162"/>
    <property type="match status" value="1"/>
</dbReference>
<dbReference type="AlphaFoldDB" id="A0A1X1R4U1"/>
<name>A0A1X1R4U1_MYCFA</name>
<dbReference type="EMBL" id="LQOJ01000053">
    <property type="protein sequence ID" value="ORU99366.1"/>
    <property type="molecule type" value="Genomic_DNA"/>
</dbReference>
<keyword evidence="2" id="KW-1185">Reference proteome</keyword>
<comment type="caution">
    <text evidence="1">The sequence shown here is derived from an EMBL/GenBank/DDBJ whole genome shotgun (WGS) entry which is preliminary data.</text>
</comment>
<dbReference type="STRING" id="1793.AWC04_17240"/>
<protein>
    <submittedName>
        <fullName evidence="1">Uncharacterized protein</fullName>
    </submittedName>
</protein>
<evidence type="ECO:0000313" key="1">
    <source>
        <dbReference type="EMBL" id="ORU99366.1"/>
    </source>
</evidence>